<dbReference type="GO" id="GO:0006289">
    <property type="term" value="P:nucleotide-excision repair"/>
    <property type="evidence" value="ECO:0007669"/>
    <property type="project" value="TreeGrafter"/>
</dbReference>
<dbReference type="PANTHER" id="PTHR47957:SF3">
    <property type="entry name" value="ATP-DEPENDENT HELICASE HRQ1"/>
    <property type="match status" value="1"/>
</dbReference>
<protein>
    <recommendedName>
        <fullName evidence="1">DEAD/DEAH-box helicase domain-containing protein</fullName>
    </recommendedName>
</protein>
<dbReference type="AlphaFoldDB" id="A0A6V8Q0M4"/>
<evidence type="ECO:0000313" key="3">
    <source>
        <dbReference type="Proteomes" id="UP000561271"/>
    </source>
</evidence>
<dbReference type="InterPro" id="IPR027417">
    <property type="entry name" value="P-loop_NTPase"/>
</dbReference>
<dbReference type="SUPFAM" id="SSF52540">
    <property type="entry name" value="P-loop containing nucleoside triphosphate hydrolases"/>
    <property type="match status" value="1"/>
</dbReference>
<dbReference type="GO" id="GO:0036297">
    <property type="term" value="P:interstrand cross-link repair"/>
    <property type="evidence" value="ECO:0007669"/>
    <property type="project" value="TreeGrafter"/>
</dbReference>
<accession>A0A6V8Q0M4</accession>
<dbReference type="EMBL" id="BLSC01000361">
    <property type="protein sequence ID" value="GFP38147.1"/>
    <property type="molecule type" value="Genomic_DNA"/>
</dbReference>
<sequence>KMQRGWGTIDADLRRFGGWPRPDGPEMLCRWNMQAAPPDILLTNYSMLEYMLVRPIEAPIFEQTKEWLAASRQHILTLVLDEAHTYTGARGTEVAYLIRRLFERLEVGPEQVRCIATSASLGETEEALRRVRHVASELFGHPEDRFTVIRAEIEPVPEDLPAPTPQELQAFATFQESLERTQETHQPGDERQRMEAAAEQLFADLGLQPVGSDVSERLYQALQDQPRLLDLRRHTARRAQ</sequence>
<dbReference type="InterPro" id="IPR011545">
    <property type="entry name" value="DEAD/DEAH_box_helicase_dom"/>
</dbReference>
<dbReference type="GO" id="GO:0003676">
    <property type="term" value="F:nucleic acid binding"/>
    <property type="evidence" value="ECO:0007669"/>
    <property type="project" value="InterPro"/>
</dbReference>
<dbReference type="PANTHER" id="PTHR47957">
    <property type="entry name" value="ATP-DEPENDENT HELICASE HRQ1"/>
    <property type="match status" value="1"/>
</dbReference>
<gene>
    <name evidence="2" type="ORF">HKBW3S44_01827</name>
</gene>
<evidence type="ECO:0000313" key="2">
    <source>
        <dbReference type="EMBL" id="GFP38147.1"/>
    </source>
</evidence>
<dbReference type="GO" id="GO:0043138">
    <property type="term" value="F:3'-5' DNA helicase activity"/>
    <property type="evidence" value="ECO:0007669"/>
    <property type="project" value="TreeGrafter"/>
</dbReference>
<organism evidence="2 3">
    <name type="scientific">Candidatus Hakubella thermalkaliphila</name>
    <dbReference type="NCBI Taxonomy" id="2754717"/>
    <lineage>
        <taxon>Bacteria</taxon>
        <taxon>Bacillati</taxon>
        <taxon>Actinomycetota</taxon>
        <taxon>Actinomycetota incertae sedis</taxon>
        <taxon>Candidatus Hakubellales</taxon>
        <taxon>Candidatus Hakubellaceae</taxon>
        <taxon>Candidatus Hakubella</taxon>
    </lineage>
</organism>
<feature type="domain" description="DEAD/DEAH-box helicase" evidence="1">
    <location>
        <begin position="36"/>
        <end position="125"/>
    </location>
</feature>
<feature type="non-terminal residue" evidence="2">
    <location>
        <position position="240"/>
    </location>
</feature>
<dbReference type="GO" id="GO:0005524">
    <property type="term" value="F:ATP binding"/>
    <property type="evidence" value="ECO:0007669"/>
    <property type="project" value="InterPro"/>
</dbReference>
<comment type="caution">
    <text evidence="2">The sequence shown here is derived from an EMBL/GenBank/DDBJ whole genome shotgun (WGS) entry which is preliminary data.</text>
</comment>
<name>A0A6V8Q0M4_9ACTN</name>
<proteinExistence type="predicted"/>
<reference evidence="2 3" key="1">
    <citation type="journal article" date="2020" name="Front. Microbiol.">
        <title>Single-cell genomics of novel Actinobacteria with the Wood-Ljungdahl pathway discovered in a serpentinizing system.</title>
        <authorList>
            <person name="Merino N."/>
            <person name="Kawai M."/>
            <person name="Boyd E.S."/>
            <person name="Colman D.R."/>
            <person name="McGlynn S.E."/>
            <person name="Nealson K.H."/>
            <person name="Kurokawa K."/>
            <person name="Hongoh Y."/>
        </authorList>
    </citation>
    <scope>NUCLEOTIDE SEQUENCE [LARGE SCALE GENOMIC DNA]</scope>
    <source>
        <strain evidence="2 3">S44</strain>
    </source>
</reference>
<evidence type="ECO:0000259" key="1">
    <source>
        <dbReference type="Pfam" id="PF00270"/>
    </source>
</evidence>
<dbReference type="Gene3D" id="3.40.50.300">
    <property type="entry name" value="P-loop containing nucleotide triphosphate hydrolases"/>
    <property type="match status" value="1"/>
</dbReference>
<feature type="non-terminal residue" evidence="2">
    <location>
        <position position="1"/>
    </location>
</feature>
<dbReference type="Proteomes" id="UP000561271">
    <property type="component" value="Unassembled WGS sequence"/>
</dbReference>
<dbReference type="RefSeq" id="WP_320411804.1">
    <property type="nucleotide sequence ID" value="NZ_BLSC01000361.1"/>
</dbReference>
<dbReference type="Pfam" id="PF00270">
    <property type="entry name" value="DEAD"/>
    <property type="match status" value="1"/>
</dbReference>